<dbReference type="GO" id="GO:0032259">
    <property type="term" value="P:methylation"/>
    <property type="evidence" value="ECO:0007669"/>
    <property type="project" value="UniProtKB-KW"/>
</dbReference>
<evidence type="ECO:0000313" key="12">
    <source>
        <dbReference type="EMBL" id="ACC98460.1"/>
    </source>
</evidence>
<dbReference type="InterPro" id="IPR036631">
    <property type="entry name" value="MGMT_N_sf"/>
</dbReference>
<evidence type="ECO:0000256" key="6">
    <source>
        <dbReference type="ARBA" id="ARBA00022763"/>
    </source>
</evidence>
<dbReference type="OrthoDB" id="9802228at2"/>
<dbReference type="PANTHER" id="PTHR10815:SF13">
    <property type="entry name" value="METHYLATED-DNA--PROTEIN-CYSTEINE METHYLTRANSFERASE"/>
    <property type="match status" value="1"/>
</dbReference>
<dbReference type="PROSITE" id="PS00374">
    <property type="entry name" value="MGMT"/>
    <property type="match status" value="1"/>
</dbReference>
<feature type="domain" description="Methylguanine DNA methyltransferase ribonuclease-like" evidence="11">
    <location>
        <begin position="8"/>
        <end position="68"/>
    </location>
</feature>
<evidence type="ECO:0000256" key="1">
    <source>
        <dbReference type="ARBA" id="ARBA00001286"/>
    </source>
</evidence>
<dbReference type="SUPFAM" id="SSF46767">
    <property type="entry name" value="Methylated DNA-protein cysteine methyltransferase, C-terminal domain"/>
    <property type="match status" value="1"/>
</dbReference>
<keyword evidence="6 9" id="KW-0227">DNA damage</keyword>
<comment type="similarity">
    <text evidence="2 9">Belongs to the MGMT family.</text>
</comment>
<evidence type="ECO:0000259" key="10">
    <source>
        <dbReference type="Pfam" id="PF01035"/>
    </source>
</evidence>
<evidence type="ECO:0000313" key="13">
    <source>
        <dbReference type="Proteomes" id="UP000001029"/>
    </source>
</evidence>
<gene>
    <name evidence="12" type="ordered locus">Emin_0905</name>
</gene>
<keyword evidence="5 9" id="KW-0808">Transferase</keyword>
<dbReference type="GO" id="GO:0006307">
    <property type="term" value="P:DNA alkylation repair"/>
    <property type="evidence" value="ECO:0007669"/>
    <property type="project" value="UniProtKB-UniRule"/>
</dbReference>
<evidence type="ECO:0000256" key="3">
    <source>
        <dbReference type="ARBA" id="ARBA00022490"/>
    </source>
</evidence>
<dbReference type="EMBL" id="CP001055">
    <property type="protein sequence ID" value="ACC98460.1"/>
    <property type="molecule type" value="Genomic_DNA"/>
</dbReference>
<comment type="function">
    <text evidence="9">Involved in the cellular defense against the biological effects of O6-methylguanine (O6-MeG) and O4-methylthymine (O4-MeT) in DNA. Repairs the methylated nucleobase in DNA by stoichiometrically transferring the methyl group to a cysteine residue in the enzyme. This is a suicide reaction: the enzyme is irreversibly inactivated.</text>
</comment>
<comment type="subcellular location">
    <subcellularLocation>
        <location evidence="9">Cytoplasm</location>
    </subcellularLocation>
</comment>
<evidence type="ECO:0000256" key="2">
    <source>
        <dbReference type="ARBA" id="ARBA00008711"/>
    </source>
</evidence>
<dbReference type="Gene3D" id="3.30.160.70">
    <property type="entry name" value="Methylated DNA-protein cysteine methyltransferase domain"/>
    <property type="match status" value="1"/>
</dbReference>
<dbReference type="Pfam" id="PF01035">
    <property type="entry name" value="DNA_binding_1"/>
    <property type="match status" value="1"/>
</dbReference>
<comment type="catalytic activity">
    <reaction evidence="1 9">
        <text>a 4-O-methyl-thymidine in DNA + L-cysteinyl-[protein] = a thymidine in DNA + S-methyl-L-cysteinyl-[protein]</text>
        <dbReference type="Rhea" id="RHEA:53428"/>
        <dbReference type="Rhea" id="RHEA-COMP:10131"/>
        <dbReference type="Rhea" id="RHEA-COMP:10132"/>
        <dbReference type="Rhea" id="RHEA-COMP:13555"/>
        <dbReference type="Rhea" id="RHEA-COMP:13556"/>
        <dbReference type="ChEBI" id="CHEBI:29950"/>
        <dbReference type="ChEBI" id="CHEBI:82612"/>
        <dbReference type="ChEBI" id="CHEBI:137386"/>
        <dbReference type="ChEBI" id="CHEBI:137387"/>
        <dbReference type="EC" id="2.1.1.63"/>
    </reaction>
</comment>
<dbReference type="AlphaFoldDB" id="B2KD64"/>
<dbReference type="FunFam" id="1.10.10.10:FF:000214">
    <property type="entry name" value="Methylated-DNA--protein-cysteine methyltransferase"/>
    <property type="match status" value="1"/>
</dbReference>
<dbReference type="CDD" id="cd06445">
    <property type="entry name" value="ATase"/>
    <property type="match status" value="1"/>
</dbReference>
<dbReference type="EC" id="2.1.1.63" evidence="9"/>
<evidence type="ECO:0000256" key="5">
    <source>
        <dbReference type="ARBA" id="ARBA00022679"/>
    </source>
</evidence>
<sequence>MSTKYFLSFKTPVGILELTSNDTALIGIYFTKTVKESKTLPPILKSAKKQLLEYFDGKRKDFDLLLDFGAGISPFRLKAWKEMAKIPFGKTYTYGQLAAKAGNAKASRAAGGACNKNPFMIVVPCHRVLGSNGSLTGYAGGLNVKKFLLDLEGISYK</sequence>
<keyword evidence="13" id="KW-1185">Reference proteome</keyword>
<dbReference type="Gene3D" id="1.10.10.10">
    <property type="entry name" value="Winged helix-like DNA-binding domain superfamily/Winged helix DNA-binding domain"/>
    <property type="match status" value="1"/>
</dbReference>
<accession>B2KD64</accession>
<dbReference type="STRING" id="445932.Emin_0905"/>
<dbReference type="KEGG" id="emi:Emin_0905"/>
<dbReference type="InterPro" id="IPR001497">
    <property type="entry name" value="MethylDNA_cys_MeTrfase_AS"/>
</dbReference>
<evidence type="ECO:0000256" key="4">
    <source>
        <dbReference type="ARBA" id="ARBA00022603"/>
    </source>
</evidence>
<dbReference type="InterPro" id="IPR008332">
    <property type="entry name" value="MethylG_MeTrfase_N"/>
</dbReference>
<dbReference type="Pfam" id="PF02870">
    <property type="entry name" value="Methyltransf_1N"/>
    <property type="match status" value="1"/>
</dbReference>
<evidence type="ECO:0000256" key="8">
    <source>
        <dbReference type="ARBA" id="ARBA00049348"/>
    </source>
</evidence>
<dbReference type="InterPro" id="IPR036217">
    <property type="entry name" value="MethylDNA_cys_MeTrfase_DNAb"/>
</dbReference>
<keyword evidence="7 9" id="KW-0234">DNA repair</keyword>
<dbReference type="NCBIfam" id="TIGR00589">
    <property type="entry name" value="ogt"/>
    <property type="match status" value="1"/>
</dbReference>
<reference evidence="12 13" key="1">
    <citation type="journal article" date="2009" name="Appl. Environ. Microbiol.">
        <title>Genomic analysis of 'Elusimicrobium minutum,' the first cultivated representative of the phylum 'Elusimicrobia' (formerly termite group 1).</title>
        <authorList>
            <person name="Herlemann D.P.R."/>
            <person name="Geissinger O."/>
            <person name="Ikeda-Ohtsubo W."/>
            <person name="Kunin V."/>
            <person name="Sun H."/>
            <person name="Lapidus A."/>
            <person name="Hugenholtz P."/>
            <person name="Brune A."/>
        </authorList>
    </citation>
    <scope>NUCLEOTIDE SEQUENCE [LARGE SCALE GENOMIC DNA]</scope>
    <source>
        <strain evidence="12 13">Pei191</strain>
    </source>
</reference>
<dbReference type="HAMAP" id="MF_00772">
    <property type="entry name" value="OGT"/>
    <property type="match status" value="1"/>
</dbReference>
<dbReference type="InterPro" id="IPR023546">
    <property type="entry name" value="MGMT"/>
</dbReference>
<dbReference type="InterPro" id="IPR036388">
    <property type="entry name" value="WH-like_DNA-bd_sf"/>
</dbReference>
<feature type="domain" description="Methylated-DNA-[protein]-cysteine S-methyltransferase DNA binding" evidence="10">
    <location>
        <begin position="74"/>
        <end position="154"/>
    </location>
</feature>
<proteinExistence type="inferred from homology"/>
<dbReference type="GO" id="GO:0005737">
    <property type="term" value="C:cytoplasm"/>
    <property type="evidence" value="ECO:0007669"/>
    <property type="project" value="UniProtKB-SubCell"/>
</dbReference>
<organism evidence="12 13">
    <name type="scientific">Elusimicrobium minutum (strain Pei191)</name>
    <dbReference type="NCBI Taxonomy" id="445932"/>
    <lineage>
        <taxon>Bacteria</taxon>
        <taxon>Pseudomonadati</taxon>
        <taxon>Elusimicrobiota</taxon>
        <taxon>Elusimicrobia</taxon>
        <taxon>Elusimicrobiales</taxon>
        <taxon>Elusimicrobiaceae</taxon>
        <taxon>Elusimicrobium</taxon>
    </lineage>
</organism>
<dbReference type="RefSeq" id="WP_012415075.1">
    <property type="nucleotide sequence ID" value="NC_010644.1"/>
</dbReference>
<name>B2KD64_ELUMP</name>
<dbReference type="Proteomes" id="UP000001029">
    <property type="component" value="Chromosome"/>
</dbReference>
<evidence type="ECO:0000256" key="7">
    <source>
        <dbReference type="ARBA" id="ARBA00023204"/>
    </source>
</evidence>
<keyword evidence="4 9" id="KW-0489">Methyltransferase</keyword>
<feature type="active site" description="Nucleophile; methyl group acceptor" evidence="9">
    <location>
        <position position="125"/>
    </location>
</feature>
<comment type="miscellaneous">
    <text evidence="9">This enzyme catalyzes only one turnover and therefore is not strictly catalytic. According to one definition, an enzyme is a biocatalyst that acts repeatedly and over many reaction cycles.</text>
</comment>
<evidence type="ECO:0000256" key="9">
    <source>
        <dbReference type="HAMAP-Rule" id="MF_00772"/>
    </source>
</evidence>
<dbReference type="InterPro" id="IPR014048">
    <property type="entry name" value="MethylDNA_cys_MeTrfase_DNA-bd"/>
</dbReference>
<dbReference type="HOGENOM" id="CLU_000445_52_2_0"/>
<protein>
    <recommendedName>
        <fullName evidence="9">Methylated-DNA--protein-cysteine methyltransferase</fullName>
        <ecNumber evidence="9">2.1.1.63</ecNumber>
    </recommendedName>
    <alternativeName>
        <fullName evidence="9">6-O-methylguanine-DNA methyltransferase</fullName>
        <shortName evidence="9">MGMT</shortName>
    </alternativeName>
    <alternativeName>
        <fullName evidence="9">O-6-methylguanine-DNA-alkyltransferase</fullName>
    </alternativeName>
</protein>
<dbReference type="PANTHER" id="PTHR10815">
    <property type="entry name" value="METHYLATED-DNA--PROTEIN-CYSTEINE METHYLTRANSFERASE"/>
    <property type="match status" value="1"/>
</dbReference>
<dbReference type="GO" id="GO:0003908">
    <property type="term" value="F:methylated-DNA-[protein]-cysteine S-methyltransferase activity"/>
    <property type="evidence" value="ECO:0007669"/>
    <property type="project" value="UniProtKB-UniRule"/>
</dbReference>
<dbReference type="SUPFAM" id="SSF53155">
    <property type="entry name" value="Methylated DNA-protein cysteine methyltransferase domain"/>
    <property type="match status" value="1"/>
</dbReference>
<comment type="catalytic activity">
    <reaction evidence="8 9">
        <text>a 6-O-methyl-2'-deoxyguanosine in DNA + L-cysteinyl-[protein] = S-methyl-L-cysteinyl-[protein] + a 2'-deoxyguanosine in DNA</text>
        <dbReference type="Rhea" id="RHEA:24000"/>
        <dbReference type="Rhea" id="RHEA-COMP:10131"/>
        <dbReference type="Rhea" id="RHEA-COMP:10132"/>
        <dbReference type="Rhea" id="RHEA-COMP:11367"/>
        <dbReference type="Rhea" id="RHEA-COMP:11368"/>
        <dbReference type="ChEBI" id="CHEBI:29950"/>
        <dbReference type="ChEBI" id="CHEBI:82612"/>
        <dbReference type="ChEBI" id="CHEBI:85445"/>
        <dbReference type="ChEBI" id="CHEBI:85448"/>
        <dbReference type="EC" id="2.1.1.63"/>
    </reaction>
</comment>
<keyword evidence="3 9" id="KW-0963">Cytoplasm</keyword>
<evidence type="ECO:0000259" key="11">
    <source>
        <dbReference type="Pfam" id="PF02870"/>
    </source>
</evidence>